<feature type="region of interest" description="Disordered" evidence="3">
    <location>
        <begin position="184"/>
        <end position="216"/>
    </location>
</feature>
<feature type="domain" description="BRCT" evidence="4">
    <location>
        <begin position="114"/>
        <end position="179"/>
    </location>
</feature>
<dbReference type="GeneID" id="23564779"/>
<protein>
    <recommendedName>
        <fullName evidence="4">BRCT domain-containing protein</fullName>
    </recommendedName>
</protein>
<dbReference type="KEGG" id="uma:UMAG_04676"/>
<dbReference type="OMA" id="HRDAPFY"/>
<reference evidence="5 6" key="1">
    <citation type="journal article" date="2006" name="Nature">
        <title>Insights from the genome of the biotrophic fungal plant pathogen Ustilago maydis.</title>
        <authorList>
            <person name="Kamper J."/>
            <person name="Kahmann R."/>
            <person name="Bolker M."/>
            <person name="Ma L.J."/>
            <person name="Brefort T."/>
            <person name="Saville B.J."/>
            <person name="Banuett F."/>
            <person name="Kronstad J.W."/>
            <person name="Gold S.E."/>
            <person name="Muller O."/>
            <person name="Perlin M.H."/>
            <person name="Wosten H.A."/>
            <person name="de Vries R."/>
            <person name="Ruiz-Herrera J."/>
            <person name="Reynaga-Pena C.G."/>
            <person name="Snetselaar K."/>
            <person name="McCann M."/>
            <person name="Perez-Martin J."/>
            <person name="Feldbrugge M."/>
            <person name="Basse C.W."/>
            <person name="Steinberg G."/>
            <person name="Ibeas J.I."/>
            <person name="Holloman W."/>
            <person name="Guzman P."/>
            <person name="Farman M."/>
            <person name="Stajich J.E."/>
            <person name="Sentandreu R."/>
            <person name="Gonzalez-Prieto J.M."/>
            <person name="Kennell J.C."/>
            <person name="Molina L."/>
            <person name="Schirawski J."/>
            <person name="Mendoza-Mendoza A."/>
            <person name="Greilinger D."/>
            <person name="Munch K."/>
            <person name="Rossel N."/>
            <person name="Scherer M."/>
            <person name="Vranes M."/>
            <person name="Ladendorf O."/>
            <person name="Vincon V."/>
            <person name="Fuchs U."/>
            <person name="Sandrock B."/>
            <person name="Meng S."/>
            <person name="Ho E.C."/>
            <person name="Cahill M.J."/>
            <person name="Boyce K.J."/>
            <person name="Klose J."/>
            <person name="Klosterman S.J."/>
            <person name="Deelstra H.J."/>
            <person name="Ortiz-Castellanos L."/>
            <person name="Li W."/>
            <person name="Sanchez-Alonso P."/>
            <person name="Schreier P.H."/>
            <person name="Hauser-Hahn I."/>
            <person name="Vaupel M."/>
            <person name="Koopmann E."/>
            <person name="Friedrich G."/>
            <person name="Voss H."/>
            <person name="Schluter T."/>
            <person name="Margolis J."/>
            <person name="Platt D."/>
            <person name="Swimmer C."/>
            <person name="Gnirke A."/>
            <person name="Chen F."/>
            <person name="Vysotskaia V."/>
            <person name="Mannhaupt G."/>
            <person name="Guldener U."/>
            <person name="Munsterkotter M."/>
            <person name="Haase D."/>
            <person name="Oesterheld M."/>
            <person name="Mewes H.W."/>
            <person name="Mauceli E.W."/>
            <person name="DeCaprio D."/>
            <person name="Wade C.M."/>
            <person name="Butler J."/>
            <person name="Young S."/>
            <person name="Jaffe D.B."/>
            <person name="Calvo S."/>
            <person name="Nusbaum C."/>
            <person name="Galagan J."/>
            <person name="Birren B.W."/>
        </authorList>
    </citation>
    <scope>NUCLEOTIDE SEQUENCE [LARGE SCALE GENOMIC DNA]</scope>
    <source>
        <strain evidence="6">DSM 14603 / FGSC 9021 / UM521</strain>
    </source>
</reference>
<dbReference type="Proteomes" id="UP000000561">
    <property type="component" value="Chromosome 13"/>
</dbReference>
<feature type="compositionally biased region" description="Polar residues" evidence="3">
    <location>
        <begin position="434"/>
        <end position="446"/>
    </location>
</feature>
<dbReference type="InterPro" id="IPR001357">
    <property type="entry name" value="BRCT_dom"/>
</dbReference>
<evidence type="ECO:0000256" key="2">
    <source>
        <dbReference type="ARBA" id="ARBA00023242"/>
    </source>
</evidence>
<evidence type="ECO:0000256" key="3">
    <source>
        <dbReference type="SAM" id="MobiDB-lite"/>
    </source>
</evidence>
<dbReference type="PANTHER" id="PTHR16466">
    <property type="entry name" value="TELOMERE REPEAT-BINDING FACTOR 2-INTERACTING PROTEIN 1"/>
    <property type="match status" value="1"/>
</dbReference>
<feature type="region of interest" description="Disordered" evidence="3">
    <location>
        <begin position="976"/>
        <end position="1016"/>
    </location>
</feature>
<dbReference type="RefSeq" id="XP_011390948.1">
    <property type="nucleotide sequence ID" value="XM_011392646.1"/>
</dbReference>
<feature type="region of interest" description="Disordered" evidence="3">
    <location>
        <begin position="1108"/>
        <end position="1156"/>
    </location>
</feature>
<feature type="region of interest" description="Disordered" evidence="3">
    <location>
        <begin position="1"/>
        <end position="20"/>
    </location>
</feature>
<dbReference type="EMBL" id="CM003152">
    <property type="protein sequence ID" value="KIS67579.1"/>
    <property type="molecule type" value="Genomic_DNA"/>
</dbReference>
<feature type="compositionally biased region" description="Basic and acidic residues" evidence="3">
    <location>
        <begin position="463"/>
        <end position="472"/>
    </location>
</feature>
<comment type="subcellular location">
    <subcellularLocation>
        <location evidence="1">Nucleus</location>
    </subcellularLocation>
</comment>
<feature type="compositionally biased region" description="Low complexity" evidence="3">
    <location>
        <begin position="322"/>
        <end position="353"/>
    </location>
</feature>
<proteinExistence type="predicted"/>
<feature type="region of interest" description="Disordered" evidence="3">
    <location>
        <begin position="302"/>
        <end position="483"/>
    </location>
</feature>
<dbReference type="OrthoDB" id="2552742at2759"/>
<name>A0A0D1DTH6_MYCMD</name>
<feature type="compositionally biased region" description="Polar residues" evidence="3">
    <location>
        <begin position="1108"/>
        <end position="1126"/>
    </location>
</feature>
<dbReference type="PROSITE" id="PS50172">
    <property type="entry name" value="BRCT"/>
    <property type="match status" value="1"/>
</dbReference>
<dbReference type="Gene3D" id="3.40.50.10190">
    <property type="entry name" value="BRCT domain"/>
    <property type="match status" value="1"/>
</dbReference>
<feature type="compositionally biased region" description="Polar residues" evidence="3">
    <location>
        <begin position="584"/>
        <end position="603"/>
    </location>
</feature>
<organism evidence="5 6">
    <name type="scientific">Mycosarcoma maydis</name>
    <name type="common">Corn smut fungus</name>
    <name type="synonym">Ustilago maydis</name>
    <dbReference type="NCBI Taxonomy" id="5270"/>
    <lineage>
        <taxon>Eukaryota</taxon>
        <taxon>Fungi</taxon>
        <taxon>Dikarya</taxon>
        <taxon>Basidiomycota</taxon>
        <taxon>Ustilaginomycotina</taxon>
        <taxon>Ustilaginomycetes</taxon>
        <taxon>Ustilaginales</taxon>
        <taxon>Ustilaginaceae</taxon>
        <taxon>Mycosarcoma</taxon>
    </lineage>
</organism>
<evidence type="ECO:0000256" key="1">
    <source>
        <dbReference type="ARBA" id="ARBA00004123"/>
    </source>
</evidence>
<dbReference type="VEuPathDB" id="FungiDB:UMAG_04676"/>
<evidence type="ECO:0000313" key="5">
    <source>
        <dbReference type="EMBL" id="KIS67579.1"/>
    </source>
</evidence>
<accession>A0A0D1DTH6</accession>
<feature type="compositionally biased region" description="Low complexity" evidence="3">
    <location>
        <begin position="986"/>
        <end position="998"/>
    </location>
</feature>
<dbReference type="InterPro" id="IPR036420">
    <property type="entry name" value="BRCT_dom_sf"/>
</dbReference>
<dbReference type="InParanoid" id="A0A0D1DTH6"/>
<feature type="compositionally biased region" description="Polar residues" evidence="3">
    <location>
        <begin position="664"/>
        <end position="687"/>
    </location>
</feature>
<feature type="compositionally biased region" description="Basic residues" evidence="3">
    <location>
        <begin position="1145"/>
        <end position="1156"/>
    </location>
</feature>
<sequence>MKTSHSSNKLVKPVTTLSQPNQLALASTSRATLPMVDSSTLALPSIQPGDPDTQSNTNRLLPPLNPGAMSTSSEQSSTSTALASKSKIFLKSTSPDVPLHIHLPRELSHSLTKKLQITIKAHGGVVEPRLGKAHLIVVDPHLATVSKKLLRDANQMGQPIPVVMPDYILDSAAQAQLLDSLDPKYKYDPPLSHPSPQAQASSTPAPRAPNGRNPFTESDRQAMVFYFVDKPESSWSLNAAARELAVRHPTHTHQSFQTYLQSNFDTGWNLKQQVLVARRKALEDAPSELQARILRSQYTAPPGLHEQSEQSAPSDGWPCASPEPQSEPQEETQPSIPSQNDLYPQPVQQASSQPDDDDQDLLIRQPNPGTSLNSVDKNPTSLFRGFESPLSEESDPLTEPPLSNLLTQSRASPSVDEESDPQQYSPTILDRIQRATSLRPSASQKLNQDRRRNSESSSYSDSPHQRSERHEPPSQPAKKTQTLYDQASKDMLINALVDLVFEKGRNLSRSAQNRILNRPTSKFWEDLSAAHPNHTSQGWRKHFERNRPLYKRIASIMITERQQGDDSGQEDGTSHVESEDELATGSQSREQPNAANEPTSLPSDTVAIEKAADQHSANQPSGQQNPESQKEPETASQSRERPDAANEPTSLPSDTVAIEKAADQHSSNQPSGQQDPESQQEPETASQSRERPDAANEPTSAPSDAVAIEKAADQHPRDQRSVAERSTPEHQPVTLPPPMEDRDEVENSIQDANLLAEPSPSDRGQIEVPLLPPSIAGNAGVKDLELSKADSNHGQSVYPTSSSAKLLPLSASLKGHLVAPRSNDVVEAGTPVLAQHRDAPFYDFTMDSDEEQHALKARSRPSLPNMQSHQQTVPPKLQQPLISSDRVLGHFATPSRNQRPAATRHASLSLHPGLHPGQDDELALSEKTTSNLSAASFSALRGRWPTAEPFVVTQSSSSSASRLDRAPMLSTNHATEVTTSHLQDGQPSRQLSSLSPLPEATATSLAPALSRTNRSNPQFEAARLRYRADAETFRKDFDLNRQQCKDLLVRFNGNIKVARNFIDNWMDSMQDTYDVGAALALEYLKTSRGDFEQAENFLRLANTTRFSSTPSRSAELSRSHPASISPQKRRSGNNDYSPTRAYDLKRRRESLKRVRG</sequence>
<dbReference type="GO" id="GO:0005634">
    <property type="term" value="C:nucleus"/>
    <property type="evidence" value="ECO:0007669"/>
    <property type="project" value="UniProtKB-SubCell"/>
</dbReference>
<feature type="compositionally biased region" description="Polar residues" evidence="3">
    <location>
        <begin position="615"/>
        <end position="627"/>
    </location>
</feature>
<feature type="compositionally biased region" description="Basic and acidic residues" evidence="3">
    <location>
        <begin position="628"/>
        <end position="644"/>
    </location>
</feature>
<feature type="compositionally biased region" description="Low complexity" evidence="3">
    <location>
        <begin position="68"/>
        <end position="78"/>
    </location>
</feature>
<feature type="compositionally biased region" description="Polar residues" evidence="3">
    <location>
        <begin position="976"/>
        <end position="985"/>
    </location>
</feature>
<keyword evidence="2" id="KW-0539">Nucleus</keyword>
<feature type="compositionally biased region" description="Polar residues" evidence="3">
    <location>
        <begin position="367"/>
        <end position="381"/>
    </location>
</feature>
<dbReference type="eggNOG" id="ENOG502QQE7">
    <property type="taxonomic scope" value="Eukaryota"/>
</dbReference>
<dbReference type="InterPro" id="IPR039595">
    <property type="entry name" value="TE2IP/Rap1"/>
</dbReference>
<evidence type="ECO:0000313" key="6">
    <source>
        <dbReference type="Proteomes" id="UP000000561"/>
    </source>
</evidence>
<dbReference type="PANTHER" id="PTHR16466:SF6">
    <property type="entry name" value="TELOMERIC REPEAT-BINDING FACTOR 2-INTERACTING PROTEIN 1"/>
    <property type="match status" value="1"/>
</dbReference>
<dbReference type="GO" id="GO:0000723">
    <property type="term" value="P:telomere maintenance"/>
    <property type="evidence" value="ECO:0007669"/>
    <property type="project" value="InterPro"/>
</dbReference>
<feature type="compositionally biased region" description="Polar residues" evidence="3">
    <location>
        <begin position="862"/>
        <end position="873"/>
    </location>
</feature>
<feature type="region of interest" description="Disordered" evidence="3">
    <location>
        <begin position="851"/>
        <end position="875"/>
    </location>
</feature>
<feature type="region of interest" description="Disordered" evidence="3">
    <location>
        <begin position="558"/>
        <end position="778"/>
    </location>
</feature>
<feature type="compositionally biased region" description="Polar residues" evidence="3">
    <location>
        <begin position="194"/>
        <end position="204"/>
    </location>
</feature>
<feature type="compositionally biased region" description="Basic and acidic residues" evidence="3">
    <location>
        <begin position="710"/>
        <end position="728"/>
    </location>
</feature>
<evidence type="ECO:0000259" key="4">
    <source>
        <dbReference type="PROSITE" id="PS50172"/>
    </source>
</evidence>
<dbReference type="SUPFAM" id="SSF52113">
    <property type="entry name" value="BRCT domain"/>
    <property type="match status" value="1"/>
</dbReference>
<keyword evidence="6" id="KW-1185">Reference proteome</keyword>
<dbReference type="AlphaFoldDB" id="A0A0D1DTH6"/>
<feature type="region of interest" description="Disordered" evidence="3">
    <location>
        <begin position="892"/>
        <end position="927"/>
    </location>
</feature>
<gene>
    <name evidence="5" type="ORF">UMAG_04676</name>
</gene>
<feature type="region of interest" description="Disordered" evidence="3">
    <location>
        <begin position="41"/>
        <end position="78"/>
    </location>
</feature>